<dbReference type="EMBL" id="LGSP01000034">
    <property type="protein sequence ID" value="KNE81177.1"/>
    <property type="molecule type" value="Genomic_DNA"/>
</dbReference>
<comment type="caution">
    <text evidence="1">The sequence shown here is derived from an EMBL/GenBank/DDBJ whole genome shotgun (WGS) entry which is preliminary data.</text>
</comment>
<proteinExistence type="predicted"/>
<dbReference type="Proteomes" id="UP000037185">
    <property type="component" value="Unassembled WGS sequence"/>
</dbReference>
<evidence type="ECO:0000313" key="1">
    <source>
        <dbReference type="EMBL" id="KNE81177.1"/>
    </source>
</evidence>
<name>A0ACC4WAP2_STRFR</name>
<keyword evidence="2" id="KW-1185">Reference proteome</keyword>
<accession>A0ACC4WAP2</accession>
<gene>
    <name evidence="1" type="ORF">ADZ36_17915</name>
</gene>
<protein>
    <submittedName>
        <fullName evidence="1">Uncharacterized protein</fullName>
    </submittedName>
</protein>
<sequence length="194" mass="21765">MHPSNSWSLEISVDQEDATAASGHFIRHGDCMDRASHSTLERMKRNQLYIAWKSGVGRTLQRMRQLRCDVLFSQERDTARFSGTVRFDAENNGRAGEACLPGIVKPELECAVMPLGRTRPERLVEPALDFFGTRSRGYDQFDAVPPAIRCAEPTGPSTRGCQESQVLVNVHPGEQMLRRVQSLQISQFGHDSYS</sequence>
<evidence type="ECO:0000313" key="2">
    <source>
        <dbReference type="Proteomes" id="UP000037185"/>
    </source>
</evidence>
<organism evidence="1 2">
    <name type="scientific">Streptomyces fradiae</name>
    <name type="common">Streptomyces roseoflavus</name>
    <dbReference type="NCBI Taxonomy" id="1906"/>
    <lineage>
        <taxon>Bacteria</taxon>
        <taxon>Bacillati</taxon>
        <taxon>Actinomycetota</taxon>
        <taxon>Actinomycetes</taxon>
        <taxon>Kitasatosporales</taxon>
        <taxon>Streptomycetaceae</taxon>
        <taxon>Streptomyces</taxon>
    </lineage>
</organism>
<reference evidence="1" key="1">
    <citation type="submission" date="2015-07" db="EMBL/GenBank/DDBJ databases">
        <title>Draft genome sequence of Streptomyces fradiae, a resistant strain to nitron-oligomycin.</title>
        <authorList>
            <person name="Vatlin A.A."/>
            <person name="Bekker O.B."/>
            <person name="Danilenko V.N."/>
        </authorList>
    </citation>
    <scope>NUCLEOTIDE SEQUENCE</scope>
    <source>
        <strain evidence="1">Olg1-1</strain>
    </source>
</reference>